<dbReference type="PROSITE" id="PS50989">
    <property type="entry name" value="COA_CT_CTER"/>
    <property type="match status" value="1"/>
</dbReference>
<dbReference type="Pfam" id="PF01039">
    <property type="entry name" value="Carboxyl_trans"/>
    <property type="match status" value="1"/>
</dbReference>
<evidence type="ECO:0000256" key="1">
    <source>
        <dbReference type="ARBA" id="ARBA00001953"/>
    </source>
</evidence>
<dbReference type="GO" id="GO:0005524">
    <property type="term" value="F:ATP binding"/>
    <property type="evidence" value="ECO:0007669"/>
    <property type="project" value="UniProtKB-UniRule"/>
</dbReference>
<keyword evidence="5 16" id="KW-0436">Ligase</keyword>
<evidence type="ECO:0000259" key="12">
    <source>
        <dbReference type="PROSITE" id="PS50975"/>
    </source>
</evidence>
<evidence type="ECO:0000259" key="14">
    <source>
        <dbReference type="PROSITE" id="PS50980"/>
    </source>
</evidence>
<dbReference type="SUPFAM" id="SSF52096">
    <property type="entry name" value="ClpP/crotonase"/>
    <property type="match status" value="2"/>
</dbReference>
<dbReference type="Gene3D" id="2.40.50.100">
    <property type="match status" value="1"/>
</dbReference>
<evidence type="ECO:0000256" key="6">
    <source>
        <dbReference type="ARBA" id="ARBA00022741"/>
    </source>
</evidence>
<dbReference type="Gene3D" id="3.40.50.20">
    <property type="match status" value="1"/>
</dbReference>
<dbReference type="SUPFAM" id="SSF51246">
    <property type="entry name" value="Rudiment single hybrid motif"/>
    <property type="match status" value="1"/>
</dbReference>
<keyword evidence="6 10" id="KW-0547">Nucleotide-binding</keyword>
<evidence type="ECO:0000256" key="3">
    <source>
        <dbReference type="ARBA" id="ARBA00006102"/>
    </source>
</evidence>
<evidence type="ECO:0000259" key="13">
    <source>
        <dbReference type="PROSITE" id="PS50979"/>
    </source>
</evidence>
<dbReference type="OrthoDB" id="9803706at2"/>
<dbReference type="Gene3D" id="3.30.1490.20">
    <property type="entry name" value="ATP-grasp fold, A domain"/>
    <property type="match status" value="1"/>
</dbReference>
<dbReference type="InterPro" id="IPR011761">
    <property type="entry name" value="ATP-grasp"/>
</dbReference>
<dbReference type="InterPro" id="IPR005479">
    <property type="entry name" value="CPAse_ATP-bd"/>
</dbReference>
<dbReference type="InterPro" id="IPR016185">
    <property type="entry name" value="PreATP-grasp_dom_sf"/>
</dbReference>
<dbReference type="InterPro" id="IPR005481">
    <property type="entry name" value="BC-like_N"/>
</dbReference>
<comment type="caution">
    <text evidence="16">The sequence shown here is derived from an EMBL/GenBank/DDBJ whole genome shotgun (WGS) entry which is preliminary data.</text>
</comment>
<dbReference type="InterPro" id="IPR011763">
    <property type="entry name" value="COA_CT_C"/>
</dbReference>
<dbReference type="SMART" id="SM00878">
    <property type="entry name" value="Biotin_carb_C"/>
    <property type="match status" value="1"/>
</dbReference>
<evidence type="ECO:0000259" key="15">
    <source>
        <dbReference type="PROSITE" id="PS50989"/>
    </source>
</evidence>
<proteinExistence type="inferred from homology"/>
<evidence type="ECO:0000313" key="16">
    <source>
        <dbReference type="EMBL" id="MQY26548.1"/>
    </source>
</evidence>
<gene>
    <name evidence="16" type="primary">purK_1</name>
    <name evidence="16" type="ORF">NRB56_21190</name>
</gene>
<dbReference type="InterPro" id="IPR011764">
    <property type="entry name" value="Biotin_carboxylation_dom"/>
</dbReference>
<feature type="region of interest" description="Disordered" evidence="11">
    <location>
        <begin position="483"/>
        <end position="532"/>
    </location>
</feature>
<dbReference type="Pfam" id="PF02786">
    <property type="entry name" value="CPSase_L_D2"/>
    <property type="match status" value="1"/>
</dbReference>
<dbReference type="SUPFAM" id="SSF56059">
    <property type="entry name" value="Glutathione synthetase ATP-binding domain-like"/>
    <property type="match status" value="1"/>
</dbReference>
<evidence type="ECO:0000256" key="2">
    <source>
        <dbReference type="ARBA" id="ARBA00004956"/>
    </source>
</evidence>
<feature type="domain" description="CoA carboxyltransferase N-terminal" evidence="14">
    <location>
        <begin position="628"/>
        <end position="893"/>
    </location>
</feature>
<dbReference type="Pfam" id="PF02785">
    <property type="entry name" value="Biotin_carb_C"/>
    <property type="match status" value="1"/>
</dbReference>
<dbReference type="Gene3D" id="3.30.470.20">
    <property type="entry name" value="ATP-grasp fold, B domain"/>
    <property type="match status" value="1"/>
</dbReference>
<comment type="similarity">
    <text evidence="3">Belongs to the AccD/PCCB family.</text>
</comment>
<dbReference type="PANTHER" id="PTHR48095">
    <property type="entry name" value="PYRUVATE CARBOXYLASE SUBUNIT A"/>
    <property type="match status" value="1"/>
</dbReference>
<comment type="pathway">
    <text evidence="2">Lipid metabolism; malonyl-CoA biosynthesis; malonyl-CoA from acetyl-CoA: step 1/1.</text>
</comment>
<dbReference type="InterPro" id="IPR034733">
    <property type="entry name" value="AcCoA_carboxyl_beta"/>
</dbReference>
<protein>
    <recommendedName>
        <fullName evidence="4">acetyl-CoA carboxylase</fullName>
        <ecNumber evidence="4">6.4.1.2</ecNumber>
    </recommendedName>
</protein>
<evidence type="ECO:0000256" key="8">
    <source>
        <dbReference type="ARBA" id="ARBA00023267"/>
    </source>
</evidence>
<evidence type="ECO:0000256" key="9">
    <source>
        <dbReference type="ARBA" id="ARBA00023268"/>
    </source>
</evidence>
<comment type="cofactor">
    <cofactor evidence="1">
        <name>biotin</name>
        <dbReference type="ChEBI" id="CHEBI:57586"/>
    </cofactor>
</comment>
<feature type="domain" description="Biotin carboxylation" evidence="13">
    <location>
        <begin position="1"/>
        <end position="447"/>
    </location>
</feature>
<evidence type="ECO:0000256" key="10">
    <source>
        <dbReference type="PROSITE-ProRule" id="PRU00409"/>
    </source>
</evidence>
<organism evidence="16 17">
    <name type="scientific">Nocardia aurantia</name>
    <dbReference type="NCBI Taxonomy" id="2585199"/>
    <lineage>
        <taxon>Bacteria</taxon>
        <taxon>Bacillati</taxon>
        <taxon>Actinomycetota</taxon>
        <taxon>Actinomycetes</taxon>
        <taxon>Mycobacteriales</taxon>
        <taxon>Nocardiaceae</taxon>
        <taxon>Nocardia</taxon>
    </lineage>
</organism>
<dbReference type="GO" id="GO:0046872">
    <property type="term" value="F:metal ion binding"/>
    <property type="evidence" value="ECO:0007669"/>
    <property type="project" value="InterPro"/>
</dbReference>
<dbReference type="AlphaFoldDB" id="A0A7K0DLG9"/>
<evidence type="ECO:0000256" key="7">
    <source>
        <dbReference type="ARBA" id="ARBA00022840"/>
    </source>
</evidence>
<dbReference type="InterPro" id="IPR011053">
    <property type="entry name" value="Single_hybrid_motif"/>
</dbReference>
<dbReference type="PROSITE" id="PS50979">
    <property type="entry name" value="BC"/>
    <property type="match status" value="1"/>
</dbReference>
<dbReference type="Proteomes" id="UP000431401">
    <property type="component" value="Unassembled WGS sequence"/>
</dbReference>
<keyword evidence="17" id="KW-1185">Reference proteome</keyword>
<dbReference type="EC" id="6.4.1.2" evidence="4"/>
<dbReference type="Gene3D" id="3.90.226.10">
    <property type="entry name" value="2-enoyl-CoA Hydratase, Chain A, domain 1"/>
    <property type="match status" value="2"/>
</dbReference>
<reference evidence="16 17" key="1">
    <citation type="submission" date="2019-10" db="EMBL/GenBank/DDBJ databases">
        <title>Nocardia macrotermitis sp. nov. and Nocardia aurantia sp. nov., isolated from the gut of fungus growing-termite Macrotermes natalensis.</title>
        <authorList>
            <person name="Benndorf R."/>
            <person name="Schwitalla J."/>
            <person name="Martin K."/>
            <person name="De Beer W."/>
            <person name="Kaster A.-K."/>
            <person name="Vollmers J."/>
            <person name="Poulsen M."/>
            <person name="Beemelmanns C."/>
        </authorList>
    </citation>
    <scope>NUCLEOTIDE SEQUENCE [LARGE SCALE GENOMIC DNA]</scope>
    <source>
        <strain evidence="16 17">RB56</strain>
    </source>
</reference>
<dbReference type="PROSITE" id="PS50980">
    <property type="entry name" value="COA_CT_NTER"/>
    <property type="match status" value="1"/>
</dbReference>
<keyword evidence="8" id="KW-0092">Biotin</keyword>
<keyword evidence="9" id="KW-0511">Multifunctional enzyme</keyword>
<dbReference type="SUPFAM" id="SSF52440">
    <property type="entry name" value="PreATP-grasp domain"/>
    <property type="match status" value="1"/>
</dbReference>
<dbReference type="UniPathway" id="UPA00655">
    <property type="reaction ID" value="UER00711"/>
</dbReference>
<feature type="domain" description="ATP-grasp" evidence="12">
    <location>
        <begin position="118"/>
        <end position="312"/>
    </location>
</feature>
<sequence length="1140" mass="118514">MRVVVANRGEVAVRVLRTARERGWSTLVLHTGDEAGSLPVRLADEAVQLPGRGAAAYLDVAAVVAAAASAGAGAFVHPGYGFLSESAELAEACAAAGLVFVGPAPTALRIFGDKVAARSAAERAGVPVVPATAAGAGPEEIAALLGAHPAGVMVKAVAGGGGRGMRPVHEPGQVAEVYERCRAEARAGFGDDTVYAEALVTGARHIEVQIVADGTDAVALGDRDCSVQRRNQKLIEVAPAPDLDPEMRAGLHHAAVALARSVHCRGVVTVEFLVTAAGFHFLEVNPRLQVEHTVTEEVTGVDLVAVQLDLAEGRVLTELDPALHAGIVPRGCAVQARVNAETRAADGTLLPSTGVLERFSAPTGVGVRVDTAARTGMRQTAQFDPLLAKVIARGPSYRSALQRCADALSELEVAGVRTNAALLRAVLAEMAGTRPVDTTWFERHLGELTGLADEYVREDAAAQSTTHEGVDAKADTAAAASRTAANGGGVTANDDGAARQRGVASNQGGAATNDGGAVASHGGTAGRRVGADDGDLLDGEAVLRSPMGATVVTLAAPGTVVAAGAEVVVLEAMKMQHVVRAEQPMRVVRHAAEPGDVVDARTALLVWAAAEHDGETAEIAAVDLDEIRPDLAEVLARNAATLDAARPEAVAKRHRLGRRTARENIADLVDPDSFVEYGGLAIAAQKARRSVEDLIANTPADGLVAGVATINADRFGADRTRAVVMSYDYTVLAGTQGMRNHGKTDRMLELAHEQGIPVVFCTEGGGGRPGDTDHGGISMLDVTTFRAMAALSGRVPLIGIVSGRCFAGNAALLGMCDVVIATPDANIGMGGPAMIEGGGLGVYTPEQIGPVAVQRRNGVVHIVAADEAEAVAIARRYLAYFQGTTEKWTAPDPRSARHAVPENRLRAYDIRAAIESVVDVDSMLELRRDWGAGVVTALVRVEGRAFGLIANDCRHLGGAIDAPAADKLGAFLRLCGAHRLPIVSFCDTPGFMVGPEAEEQATVTRFSRLFIDAAALDVPFGTIVVRKGYGLGAQAMAAGSFRAPDFVIAWPTGEIGGMGLEGAVRLGFSKELAAIDDPGERQQAFDNLVRLAYDNGKALTAATVLELDAVIDPADTRRWIRTLHRSATVRPDPPRFTPGG</sequence>
<keyword evidence="7 10" id="KW-0067">ATP-binding</keyword>
<dbReference type="GO" id="GO:0003989">
    <property type="term" value="F:acetyl-CoA carboxylase activity"/>
    <property type="evidence" value="ECO:0007669"/>
    <property type="project" value="UniProtKB-EC"/>
</dbReference>
<evidence type="ECO:0000256" key="4">
    <source>
        <dbReference type="ARBA" id="ARBA00013058"/>
    </source>
</evidence>
<dbReference type="InterPro" id="IPR029045">
    <property type="entry name" value="ClpP/crotonase-like_dom_sf"/>
</dbReference>
<dbReference type="InterPro" id="IPR051602">
    <property type="entry name" value="ACC_Biotin_Carboxylase"/>
</dbReference>
<dbReference type="Pfam" id="PF00289">
    <property type="entry name" value="Biotin_carb_N"/>
    <property type="match status" value="1"/>
</dbReference>
<feature type="domain" description="CoA carboxyltransferase C-terminal" evidence="15">
    <location>
        <begin position="892"/>
        <end position="1133"/>
    </location>
</feature>
<evidence type="ECO:0000256" key="5">
    <source>
        <dbReference type="ARBA" id="ARBA00022598"/>
    </source>
</evidence>
<dbReference type="Pfam" id="PF00364">
    <property type="entry name" value="Biotin_lipoyl"/>
    <property type="match status" value="1"/>
</dbReference>
<dbReference type="PROSITE" id="PS50975">
    <property type="entry name" value="ATP_GRASP"/>
    <property type="match status" value="1"/>
</dbReference>
<dbReference type="InterPro" id="IPR011762">
    <property type="entry name" value="COA_CT_N"/>
</dbReference>
<dbReference type="PROSITE" id="PS00867">
    <property type="entry name" value="CPSASE_2"/>
    <property type="match status" value="1"/>
</dbReference>
<dbReference type="EMBL" id="WEGI01000004">
    <property type="protein sequence ID" value="MQY26548.1"/>
    <property type="molecule type" value="Genomic_DNA"/>
</dbReference>
<evidence type="ECO:0000256" key="11">
    <source>
        <dbReference type="SAM" id="MobiDB-lite"/>
    </source>
</evidence>
<dbReference type="SUPFAM" id="SSF51230">
    <property type="entry name" value="Single hybrid motif"/>
    <property type="match status" value="1"/>
</dbReference>
<dbReference type="GO" id="GO:2001295">
    <property type="term" value="P:malonyl-CoA biosynthetic process"/>
    <property type="evidence" value="ECO:0007669"/>
    <property type="project" value="UniProtKB-UniPathway"/>
</dbReference>
<dbReference type="RefSeq" id="WP_153340860.1">
    <property type="nucleotide sequence ID" value="NZ_WEGI01000004.1"/>
</dbReference>
<accession>A0A7K0DLG9</accession>
<dbReference type="PANTHER" id="PTHR48095:SF5">
    <property type="entry name" value="BLL7292 PROTEIN"/>
    <property type="match status" value="1"/>
</dbReference>
<dbReference type="InterPro" id="IPR000089">
    <property type="entry name" value="Biotin_lipoyl"/>
</dbReference>
<dbReference type="InterPro" id="IPR013815">
    <property type="entry name" value="ATP_grasp_subdomain_1"/>
</dbReference>
<dbReference type="InterPro" id="IPR005482">
    <property type="entry name" value="Biotin_COase_C"/>
</dbReference>
<evidence type="ECO:0000313" key="17">
    <source>
        <dbReference type="Proteomes" id="UP000431401"/>
    </source>
</evidence>
<dbReference type="InterPro" id="IPR011054">
    <property type="entry name" value="Rudment_hybrid_motif"/>
</dbReference>
<name>A0A7K0DLG9_9NOCA</name>